<dbReference type="AlphaFoldDB" id="A0A423SQL0"/>
<comment type="caution">
    <text evidence="1">The sequence shown here is derived from an EMBL/GenBank/DDBJ whole genome shotgun (WGS) entry which is preliminary data.</text>
</comment>
<protein>
    <submittedName>
        <fullName evidence="1">Uncharacterized protein</fullName>
    </submittedName>
</protein>
<evidence type="ECO:0000313" key="2">
    <source>
        <dbReference type="Proteomes" id="UP000283509"/>
    </source>
</evidence>
<reference evidence="1 2" key="2">
    <citation type="submission" date="2019-01" db="EMBL/GenBank/DDBJ databases">
        <title>The decoding of complex shrimp genome reveals the adaptation for benthos swimmer, frequently molting mechanism and breeding impact on genome.</title>
        <authorList>
            <person name="Sun Y."/>
            <person name="Gao Y."/>
            <person name="Yu Y."/>
        </authorList>
    </citation>
    <scope>NUCLEOTIDE SEQUENCE [LARGE SCALE GENOMIC DNA]</scope>
    <source>
        <tissue evidence="1">Muscle</tissue>
    </source>
</reference>
<keyword evidence="2" id="KW-1185">Reference proteome</keyword>
<organism evidence="1 2">
    <name type="scientific">Penaeus vannamei</name>
    <name type="common">Whiteleg shrimp</name>
    <name type="synonym">Litopenaeus vannamei</name>
    <dbReference type="NCBI Taxonomy" id="6689"/>
    <lineage>
        <taxon>Eukaryota</taxon>
        <taxon>Metazoa</taxon>
        <taxon>Ecdysozoa</taxon>
        <taxon>Arthropoda</taxon>
        <taxon>Crustacea</taxon>
        <taxon>Multicrustacea</taxon>
        <taxon>Malacostraca</taxon>
        <taxon>Eumalacostraca</taxon>
        <taxon>Eucarida</taxon>
        <taxon>Decapoda</taxon>
        <taxon>Dendrobranchiata</taxon>
        <taxon>Penaeoidea</taxon>
        <taxon>Penaeidae</taxon>
        <taxon>Penaeus</taxon>
    </lineage>
</organism>
<gene>
    <name evidence="1" type="ORF">C7M84_015510</name>
</gene>
<name>A0A423SQL0_PENVA</name>
<dbReference type="Proteomes" id="UP000283509">
    <property type="component" value="Unassembled WGS sequence"/>
</dbReference>
<dbReference type="EMBL" id="QCYY01002931">
    <property type="protein sequence ID" value="ROT66463.1"/>
    <property type="molecule type" value="Genomic_DNA"/>
</dbReference>
<evidence type="ECO:0000313" key="1">
    <source>
        <dbReference type="EMBL" id="ROT66463.1"/>
    </source>
</evidence>
<proteinExistence type="predicted"/>
<dbReference type="OrthoDB" id="6361001at2759"/>
<reference evidence="1 2" key="1">
    <citation type="submission" date="2018-04" db="EMBL/GenBank/DDBJ databases">
        <authorList>
            <person name="Zhang X."/>
            <person name="Yuan J."/>
            <person name="Li F."/>
            <person name="Xiang J."/>
        </authorList>
    </citation>
    <scope>NUCLEOTIDE SEQUENCE [LARGE SCALE GENOMIC DNA]</scope>
    <source>
        <tissue evidence="1">Muscle</tissue>
    </source>
</reference>
<accession>A0A423SQL0</accession>
<sequence length="114" mass="12445">MRDIRAECVKKLDRCAAIMTPDEKMEEKLRLTALACVLDVTGIDIKKASSLPRMGDLPKGPLKDVKACVGKVMIEFLTAATAKEEESVRTAGMRSCMLNECMEALPDAAEGQLE</sequence>